<dbReference type="VEuPathDB" id="MicrosporidiaDB:CWI37_1966p0010"/>
<keyword evidence="1" id="KW-1133">Transmembrane helix</keyword>
<reference evidence="2 3" key="1">
    <citation type="submission" date="2017-12" db="EMBL/GenBank/DDBJ databases">
        <authorList>
            <person name="Pombert J.-F."/>
            <person name="Haag K.L."/>
            <person name="Ebert D."/>
        </authorList>
    </citation>
    <scope>NUCLEOTIDE SEQUENCE [LARGE SCALE GENOMIC DNA]</scope>
    <source>
        <strain evidence="2">FI-OER-3-3</strain>
    </source>
</reference>
<dbReference type="EMBL" id="PITJ01001966">
    <property type="protein sequence ID" value="TBT97982.1"/>
    <property type="molecule type" value="Genomic_DNA"/>
</dbReference>
<comment type="caution">
    <text evidence="2">The sequence shown here is derived from an EMBL/GenBank/DDBJ whole genome shotgun (WGS) entry which is preliminary data.</text>
</comment>
<gene>
    <name evidence="2" type="ORF">CWI37_1966p0010</name>
</gene>
<proteinExistence type="predicted"/>
<sequence length="181" mass="21665">MLYFLYFISSTTYCLEDNYGFVLKSIERLQNKTNFKTFYEMFGVSENASFRSIRKRYAKMMKNENPFPKLKMSKFESDHILTEGYNIIKTKRIFYDGILNNAIFSKPIKESKRFTMISGIIMGIIFLIILDFFILILKENMKSNRKLTKKEKRIERISNKPDFADLYLLKSYNKIRNLLKK</sequence>
<dbReference type="InterPro" id="IPR036869">
    <property type="entry name" value="J_dom_sf"/>
</dbReference>
<accession>A0A4Q9KT32</accession>
<evidence type="ECO:0000313" key="2">
    <source>
        <dbReference type="EMBL" id="TBT97982.1"/>
    </source>
</evidence>
<dbReference type="Proteomes" id="UP000292362">
    <property type="component" value="Unassembled WGS sequence"/>
</dbReference>
<evidence type="ECO:0000313" key="3">
    <source>
        <dbReference type="Proteomes" id="UP000292362"/>
    </source>
</evidence>
<dbReference type="AlphaFoldDB" id="A0A4Q9KT32"/>
<feature type="transmembrane region" description="Helical" evidence="1">
    <location>
        <begin position="114"/>
        <end position="137"/>
    </location>
</feature>
<protein>
    <recommendedName>
        <fullName evidence="4">J domain-containing protein</fullName>
    </recommendedName>
</protein>
<dbReference type="SUPFAM" id="SSF46565">
    <property type="entry name" value="Chaperone J-domain"/>
    <property type="match status" value="1"/>
</dbReference>
<evidence type="ECO:0008006" key="4">
    <source>
        <dbReference type="Google" id="ProtNLM"/>
    </source>
</evidence>
<keyword evidence="1" id="KW-0812">Transmembrane</keyword>
<evidence type="ECO:0000256" key="1">
    <source>
        <dbReference type="SAM" id="Phobius"/>
    </source>
</evidence>
<keyword evidence="1" id="KW-0472">Membrane</keyword>
<organism evidence="2 3">
    <name type="scientific">Hamiltosporidium tvaerminnensis</name>
    <dbReference type="NCBI Taxonomy" id="1176355"/>
    <lineage>
        <taxon>Eukaryota</taxon>
        <taxon>Fungi</taxon>
        <taxon>Fungi incertae sedis</taxon>
        <taxon>Microsporidia</taxon>
        <taxon>Dubosqiidae</taxon>
        <taxon>Hamiltosporidium</taxon>
    </lineage>
</organism>
<name>A0A4Q9KT32_9MICR</name>